<dbReference type="Pfam" id="PF00126">
    <property type="entry name" value="HTH_1"/>
    <property type="match status" value="1"/>
</dbReference>
<sequence>MDWDLARFVLAIARHGTASAAAQALAVDQTTVSRRLAAAEAALGTALFERIEKRFRPTPVGAVVIAQAEVMERAAIAIQHAARDRDAALSGPVRISILPGFAGWLIPRMGDLRRRHPGLRPTVLSTDINADLERRDADIALRQARPRSGDLAARLGVRIGHAVYGPAVCGPGNGAAEGWIALEPALDAVPQMVWLRDQPGGTDPVLRVTGGPELLAAVRAGLGRAVIPCYLADDAPGLRRLSGPVPVASRELWIVLPAPAKDVPRIRVVADWLAEALTADRVRLEGVQS</sequence>
<dbReference type="Gene3D" id="1.10.10.10">
    <property type="entry name" value="Winged helix-like DNA-binding domain superfamily/Winged helix DNA-binding domain"/>
    <property type="match status" value="1"/>
</dbReference>
<dbReference type="GO" id="GO:0003677">
    <property type="term" value="F:DNA binding"/>
    <property type="evidence" value="ECO:0007669"/>
    <property type="project" value="UniProtKB-KW"/>
</dbReference>
<dbReference type="InterPro" id="IPR000847">
    <property type="entry name" value="LysR_HTH_N"/>
</dbReference>
<dbReference type="SUPFAM" id="SSF53850">
    <property type="entry name" value="Periplasmic binding protein-like II"/>
    <property type="match status" value="1"/>
</dbReference>
<gene>
    <name evidence="6" type="ORF">E9232_002395</name>
</gene>
<evidence type="ECO:0000256" key="2">
    <source>
        <dbReference type="ARBA" id="ARBA00023015"/>
    </source>
</evidence>
<dbReference type="InterPro" id="IPR036390">
    <property type="entry name" value="WH_DNA-bd_sf"/>
</dbReference>
<feature type="domain" description="HTH lysR-type" evidence="5">
    <location>
        <begin position="1"/>
        <end position="58"/>
    </location>
</feature>
<keyword evidence="7" id="KW-1185">Reference proteome</keyword>
<evidence type="ECO:0000256" key="1">
    <source>
        <dbReference type="ARBA" id="ARBA00009437"/>
    </source>
</evidence>
<dbReference type="PANTHER" id="PTHR30537">
    <property type="entry name" value="HTH-TYPE TRANSCRIPTIONAL REGULATOR"/>
    <property type="match status" value="1"/>
</dbReference>
<reference evidence="6 7" key="1">
    <citation type="submission" date="2023-07" db="EMBL/GenBank/DDBJ databases">
        <title>Sorghum-associated microbial communities from plants grown in Nebraska, USA.</title>
        <authorList>
            <person name="Schachtman D."/>
        </authorList>
    </citation>
    <scope>NUCLEOTIDE SEQUENCE [LARGE SCALE GENOMIC DNA]</scope>
    <source>
        <strain evidence="6 7">584</strain>
    </source>
</reference>
<dbReference type="RefSeq" id="WP_309794218.1">
    <property type="nucleotide sequence ID" value="NZ_JAVDPW010000004.1"/>
</dbReference>
<organism evidence="6 7">
    <name type="scientific">Inquilinus ginsengisoli</name>
    <dbReference type="NCBI Taxonomy" id="363840"/>
    <lineage>
        <taxon>Bacteria</taxon>
        <taxon>Pseudomonadati</taxon>
        <taxon>Pseudomonadota</taxon>
        <taxon>Alphaproteobacteria</taxon>
        <taxon>Rhodospirillales</taxon>
        <taxon>Rhodospirillaceae</taxon>
        <taxon>Inquilinus</taxon>
    </lineage>
</organism>
<keyword evidence="3 6" id="KW-0238">DNA-binding</keyword>
<accession>A0ABU1JPE7</accession>
<evidence type="ECO:0000256" key="3">
    <source>
        <dbReference type="ARBA" id="ARBA00023125"/>
    </source>
</evidence>
<dbReference type="InterPro" id="IPR036388">
    <property type="entry name" value="WH-like_DNA-bd_sf"/>
</dbReference>
<protein>
    <submittedName>
        <fullName evidence="6">DNA-binding transcriptional LysR family regulator</fullName>
    </submittedName>
</protein>
<dbReference type="SUPFAM" id="SSF46785">
    <property type="entry name" value="Winged helix' DNA-binding domain"/>
    <property type="match status" value="1"/>
</dbReference>
<evidence type="ECO:0000256" key="4">
    <source>
        <dbReference type="ARBA" id="ARBA00023163"/>
    </source>
</evidence>
<comment type="caution">
    <text evidence="6">The sequence shown here is derived from an EMBL/GenBank/DDBJ whole genome shotgun (WGS) entry which is preliminary data.</text>
</comment>
<dbReference type="Gene3D" id="3.40.190.10">
    <property type="entry name" value="Periplasmic binding protein-like II"/>
    <property type="match status" value="1"/>
</dbReference>
<dbReference type="EMBL" id="JAVDPW010000004">
    <property type="protein sequence ID" value="MDR6289874.1"/>
    <property type="molecule type" value="Genomic_DNA"/>
</dbReference>
<evidence type="ECO:0000313" key="6">
    <source>
        <dbReference type="EMBL" id="MDR6289874.1"/>
    </source>
</evidence>
<evidence type="ECO:0000313" key="7">
    <source>
        <dbReference type="Proteomes" id="UP001262410"/>
    </source>
</evidence>
<evidence type="ECO:0000259" key="5">
    <source>
        <dbReference type="PROSITE" id="PS50931"/>
    </source>
</evidence>
<keyword evidence="4" id="KW-0804">Transcription</keyword>
<dbReference type="Pfam" id="PF03466">
    <property type="entry name" value="LysR_substrate"/>
    <property type="match status" value="1"/>
</dbReference>
<name>A0ABU1JPE7_9PROT</name>
<dbReference type="PANTHER" id="PTHR30537:SF3">
    <property type="entry name" value="TRANSCRIPTIONAL REGULATORY PROTEIN"/>
    <property type="match status" value="1"/>
</dbReference>
<keyword evidence="2" id="KW-0805">Transcription regulation</keyword>
<dbReference type="Proteomes" id="UP001262410">
    <property type="component" value="Unassembled WGS sequence"/>
</dbReference>
<proteinExistence type="inferred from homology"/>
<dbReference type="PROSITE" id="PS50931">
    <property type="entry name" value="HTH_LYSR"/>
    <property type="match status" value="1"/>
</dbReference>
<comment type="similarity">
    <text evidence="1">Belongs to the LysR transcriptional regulatory family.</text>
</comment>
<dbReference type="InterPro" id="IPR058163">
    <property type="entry name" value="LysR-type_TF_proteobact-type"/>
</dbReference>
<dbReference type="InterPro" id="IPR005119">
    <property type="entry name" value="LysR_subst-bd"/>
</dbReference>